<feature type="compositionally biased region" description="Polar residues" evidence="1">
    <location>
        <begin position="624"/>
        <end position="679"/>
    </location>
</feature>
<reference evidence="4" key="2">
    <citation type="submission" date="2023-05" db="EMBL/GenBank/DDBJ databases">
        <authorList>
            <person name="Schelkunov M.I."/>
        </authorList>
    </citation>
    <scope>NUCLEOTIDE SEQUENCE</scope>
    <source>
        <strain evidence="4">Hsosn_3</strain>
        <tissue evidence="4">Leaf</tissue>
    </source>
</reference>
<dbReference type="PANTHER" id="PTHR48258:SF4">
    <property type="entry name" value="DUF4216 DOMAIN-CONTAINING PROTEIN"/>
    <property type="match status" value="1"/>
</dbReference>
<dbReference type="Pfam" id="PF13963">
    <property type="entry name" value="Transpos_assoc"/>
    <property type="match status" value="1"/>
</dbReference>
<feature type="compositionally biased region" description="Polar residues" evidence="1">
    <location>
        <begin position="556"/>
        <end position="579"/>
    </location>
</feature>
<dbReference type="PANTHER" id="PTHR48258">
    <property type="entry name" value="DUF4218 DOMAIN-CONTAINING PROTEIN-RELATED"/>
    <property type="match status" value="1"/>
</dbReference>
<dbReference type="EMBL" id="JAUIZM010000014">
    <property type="protein sequence ID" value="KAK1352815.1"/>
    <property type="molecule type" value="Genomic_DNA"/>
</dbReference>
<gene>
    <name evidence="4" type="ORF">POM88_052653</name>
</gene>
<feature type="region of interest" description="Disordered" evidence="1">
    <location>
        <begin position="817"/>
        <end position="862"/>
    </location>
</feature>
<dbReference type="Pfam" id="PF02992">
    <property type="entry name" value="Transposase_21"/>
    <property type="match status" value="1"/>
</dbReference>
<comment type="caution">
    <text evidence="4">The sequence shown here is derived from an EMBL/GenBank/DDBJ whole genome shotgun (WGS) entry which is preliminary data.</text>
</comment>
<evidence type="ECO:0000313" key="4">
    <source>
        <dbReference type="EMBL" id="KAK1352815.1"/>
    </source>
</evidence>
<evidence type="ECO:0008006" key="6">
    <source>
        <dbReference type="Google" id="ProtNLM"/>
    </source>
</evidence>
<feature type="domain" description="DUF4216" evidence="2">
    <location>
        <begin position="447"/>
        <end position="512"/>
    </location>
</feature>
<feature type="compositionally biased region" description="Acidic residues" evidence="1">
    <location>
        <begin position="833"/>
        <end position="862"/>
    </location>
</feature>
<evidence type="ECO:0000259" key="2">
    <source>
        <dbReference type="Pfam" id="PF13952"/>
    </source>
</evidence>
<evidence type="ECO:0000259" key="3">
    <source>
        <dbReference type="Pfam" id="PF13963"/>
    </source>
</evidence>
<name>A0AAD8LW80_9APIA</name>
<dbReference type="Pfam" id="PF13952">
    <property type="entry name" value="DUF4216"/>
    <property type="match status" value="1"/>
</dbReference>
<dbReference type="InterPro" id="IPR029480">
    <property type="entry name" value="Transpos_assoc"/>
</dbReference>
<dbReference type="InterPro" id="IPR025312">
    <property type="entry name" value="DUF4216"/>
</dbReference>
<keyword evidence="5" id="KW-1185">Reference proteome</keyword>
<dbReference type="Proteomes" id="UP001237642">
    <property type="component" value="Unassembled WGS sequence"/>
</dbReference>
<dbReference type="InterPro" id="IPR004242">
    <property type="entry name" value="Transposase_21"/>
</dbReference>
<evidence type="ECO:0000256" key="1">
    <source>
        <dbReference type="SAM" id="MobiDB-lite"/>
    </source>
</evidence>
<organism evidence="4 5">
    <name type="scientific">Heracleum sosnowskyi</name>
    <dbReference type="NCBI Taxonomy" id="360622"/>
    <lineage>
        <taxon>Eukaryota</taxon>
        <taxon>Viridiplantae</taxon>
        <taxon>Streptophyta</taxon>
        <taxon>Embryophyta</taxon>
        <taxon>Tracheophyta</taxon>
        <taxon>Spermatophyta</taxon>
        <taxon>Magnoliopsida</taxon>
        <taxon>eudicotyledons</taxon>
        <taxon>Gunneridae</taxon>
        <taxon>Pentapetalae</taxon>
        <taxon>asterids</taxon>
        <taxon>campanulids</taxon>
        <taxon>Apiales</taxon>
        <taxon>Apiaceae</taxon>
        <taxon>Apioideae</taxon>
        <taxon>apioid superclade</taxon>
        <taxon>Tordylieae</taxon>
        <taxon>Tordyliinae</taxon>
        <taxon>Heracleum</taxon>
    </lineage>
</organism>
<accession>A0AAD8LW80</accession>
<feature type="region of interest" description="Disordered" evidence="1">
    <location>
        <begin position="525"/>
        <end position="679"/>
    </location>
</feature>
<dbReference type="AlphaFoldDB" id="A0AAD8LW80"/>
<reference evidence="4" key="1">
    <citation type="submission" date="2023-02" db="EMBL/GenBank/DDBJ databases">
        <title>Genome of toxic invasive species Heracleum sosnowskyi carries increased number of genes despite the absence of recent whole-genome duplications.</title>
        <authorList>
            <person name="Schelkunov M."/>
            <person name="Shtratnikova V."/>
            <person name="Makarenko M."/>
            <person name="Klepikova A."/>
            <person name="Omelchenko D."/>
            <person name="Novikova G."/>
            <person name="Obukhova E."/>
            <person name="Bogdanov V."/>
            <person name="Penin A."/>
            <person name="Logacheva M."/>
        </authorList>
    </citation>
    <scope>NUCLEOTIDE SEQUENCE</scope>
    <source>
        <strain evidence="4">Hsosn_3</strain>
        <tissue evidence="4">Leaf</tissue>
    </source>
</reference>
<feature type="domain" description="Transposase-associated" evidence="3">
    <location>
        <begin position="6"/>
        <end position="84"/>
    </location>
</feature>
<evidence type="ECO:0000313" key="5">
    <source>
        <dbReference type="Proteomes" id="UP001237642"/>
    </source>
</evidence>
<proteinExistence type="predicted"/>
<protein>
    <recommendedName>
        <fullName evidence="6">Transposase</fullName>
    </recommendedName>
</protein>
<sequence length="862" mass="98648">MNNDQAWMYQRLDSQGCLNPAFVNGVENFMEYVISRPSSLDGINIQCPCFNCKNIKFWNAETVKLHLLKKGFVRNFYEWDRHGEPYVVRQSGEQSSTHYSNTQDRRDEDNLMYNMVMDAAGPSFNPEMPNPEVQKLYDILDSSKRELYEGCETSQLSAMAQMLSLKSNHHCDFPAYSMLSGWKNACHLACPHCAHDHDAYNLSHGGKTTWFDNHRKFLPANHPFRKNKNWFTKGKTVTESAPPVRTGEDVLQEIESLEASTFCSHYFKQHVQTRHRKVPRNDSSGGGESFGGNISIFSHHGRSHGSVSTRYLDDREYIAAHNYILFNCPEVAPYTEIFINQLREHNPHITSIEVDRCLESNFAIWFKHYAQDPSLVPNEYIRDISFGPLRSVKSVPIYYVNGYKFHTREYGADKSTFNSGVCIKGSNFSETFNDYFRIVEEILIVEYPRFPAKKTVLFKCEWFDPTINVGTRIHPRYNIVEVNKRKRLRVYEPFVLAMQAMQVYFCNYPSLKRDKARMRRVMNRTENVPARPGQGVSAPGQGVTALGQSAPAHSGQRVQVQSGQRIPTGSRQHIPAQSKQHVRAHSEQGTGQSRLPIRLPSQLGLHSPTQSRQRTSQSGQSTPNESRQLTAQSRQHTPEAQSRQLQHTPEAQSRQHTIGAQSEPIENTPTPSHPSILNVSSTATNGYVRWDIGLEQGDGRVRLEVIKGTLEPSNVCSKRNRLIMYERLEPTGYNWKCVSKETKDFYFEEFKKVQYKRDPTADEIFYLTHTRRVKKKKNLIAEAREIGLDDEDVEGGEDDENFEVVWVDQKSQRIYSTALRFGRPQSPYSSDGGQDDSDGQEDDGQEDDSDGQEDDINGQDDN</sequence>
<feature type="compositionally biased region" description="Low complexity" evidence="1">
    <location>
        <begin position="607"/>
        <end position="623"/>
    </location>
</feature>